<dbReference type="PANTHER" id="PTHR39200">
    <property type="entry name" value="HYPOTHETICAL EXPORTED PROTEIN"/>
    <property type="match status" value="1"/>
</dbReference>
<evidence type="ECO:0000313" key="1">
    <source>
        <dbReference type="EMBL" id="KAA9331411.1"/>
    </source>
</evidence>
<accession>A0A7L5A0Q2</accession>
<dbReference type="AlphaFoldDB" id="A0A7L5A0Q2"/>
<dbReference type="Gene3D" id="2.160.20.120">
    <property type="match status" value="1"/>
</dbReference>
<dbReference type="PANTHER" id="PTHR39200:SF1">
    <property type="entry name" value="AUTO-TRANSPORTER ADHESIN HEAD GIN DOMAIN-CONTAINING PROTEIN-RELATED"/>
    <property type="match status" value="1"/>
</dbReference>
<dbReference type="Proteomes" id="UP000326380">
    <property type="component" value="Unassembled WGS sequence"/>
</dbReference>
<proteinExistence type="predicted"/>
<name>A0A7L5A0Q2_9BACT</name>
<keyword evidence="2" id="KW-1185">Reference proteome</keyword>
<organism evidence="1 2">
    <name type="scientific">Hymenobacter busanensis</name>
    <dbReference type="NCBI Taxonomy" id="2607656"/>
    <lineage>
        <taxon>Bacteria</taxon>
        <taxon>Pseudomonadati</taxon>
        <taxon>Bacteroidota</taxon>
        <taxon>Cytophagia</taxon>
        <taxon>Cytophagales</taxon>
        <taxon>Hymenobacteraceae</taxon>
        <taxon>Hymenobacter</taxon>
    </lineage>
</organism>
<sequence>MKTYRFLPLGALLLLGLPAFRSAAPVGSATTAAKEDPRREVREVAAFTHLSLSTSAEVEVRQGASQKVEVQATPADLAELETVVKDGRLTIRAKDHTGMNWRSFKGPVKVFVTMPTISALSVAGSGRMTALDVVKNDKLKLSVSGSGRLQVPVQAQQLTSSISGSGSMKLSGSAPAFEVHVSGSGSIQAAELRAEAVAVHISGSGNCQVQASQTLDAHIAGSGNVRYAGSPRITQHISGSGRVVRS</sequence>
<dbReference type="RefSeq" id="WP_151079589.1">
    <property type="nucleotide sequence ID" value="NZ_CP047647.1"/>
</dbReference>
<evidence type="ECO:0000313" key="2">
    <source>
        <dbReference type="Proteomes" id="UP000326380"/>
    </source>
</evidence>
<dbReference type="EMBL" id="VTWU01000005">
    <property type="protein sequence ID" value="KAA9331411.1"/>
    <property type="molecule type" value="Genomic_DNA"/>
</dbReference>
<comment type="caution">
    <text evidence="1">The sequence shown here is derived from an EMBL/GenBank/DDBJ whole genome shotgun (WGS) entry which is preliminary data.</text>
</comment>
<gene>
    <name evidence="1" type="ORF">F0P96_14300</name>
</gene>
<protein>
    <submittedName>
        <fullName evidence="1">DUF2807 domain-containing protein</fullName>
    </submittedName>
</protein>
<dbReference type="Pfam" id="PF10988">
    <property type="entry name" value="DUF2807"/>
    <property type="match status" value="1"/>
</dbReference>
<reference evidence="1 2" key="1">
    <citation type="submission" date="2019-09" db="EMBL/GenBank/DDBJ databases">
        <title>Genome sequence of Hymenobacter sp. M3.</title>
        <authorList>
            <person name="Srinivasan S."/>
        </authorList>
    </citation>
    <scope>NUCLEOTIDE SEQUENCE [LARGE SCALE GENOMIC DNA]</scope>
    <source>
        <strain evidence="1 2">M3</strain>
    </source>
</reference>
<dbReference type="InterPro" id="IPR021255">
    <property type="entry name" value="DUF2807"/>
</dbReference>